<dbReference type="PANTHER" id="PTHR22625">
    <property type="entry name" value="PLEXIN"/>
    <property type="match status" value="1"/>
</dbReference>
<evidence type="ECO:0000256" key="12">
    <source>
        <dbReference type="PROSITE-ProRule" id="PRU00352"/>
    </source>
</evidence>
<dbReference type="InterPro" id="IPR013548">
    <property type="entry name" value="Plexin_cytoplasmic_RasGAP_dom"/>
</dbReference>
<dbReference type="FunFam" id="2.60.40.10:FF:000868">
    <property type="entry name" value="Plexin D1"/>
    <property type="match status" value="1"/>
</dbReference>
<dbReference type="CDD" id="cd12790">
    <property type="entry name" value="RasGAP_plexin_A"/>
    <property type="match status" value="1"/>
</dbReference>
<dbReference type="SMART" id="SM00423">
    <property type="entry name" value="PSI"/>
    <property type="match status" value="2"/>
</dbReference>
<evidence type="ECO:0000256" key="9">
    <source>
        <dbReference type="ARBA" id="ARBA00023136"/>
    </source>
</evidence>
<dbReference type="OrthoDB" id="125363at2759"/>
<dbReference type="GO" id="GO:0007399">
    <property type="term" value="P:nervous system development"/>
    <property type="evidence" value="ECO:0007669"/>
    <property type="project" value="UniProtKB-KW"/>
</dbReference>
<keyword evidence="6" id="KW-0677">Repeat</keyword>
<dbReference type="InterPro" id="IPR015943">
    <property type="entry name" value="WD40/YVTN_repeat-like_dom_sf"/>
</dbReference>
<evidence type="ECO:0000256" key="6">
    <source>
        <dbReference type="ARBA" id="ARBA00022737"/>
    </source>
</evidence>
<dbReference type="OMA" id="KYNEQLM"/>
<dbReference type="InterPro" id="IPR002909">
    <property type="entry name" value="IPT_dom"/>
</dbReference>
<keyword evidence="3" id="KW-1003">Cell membrane</keyword>
<dbReference type="Pfam" id="PF01833">
    <property type="entry name" value="TIG"/>
    <property type="match status" value="2"/>
</dbReference>
<dbReference type="InterPro" id="IPR046800">
    <property type="entry name" value="Plexin_RBD"/>
</dbReference>
<evidence type="ECO:0000256" key="10">
    <source>
        <dbReference type="ARBA" id="ARBA00023157"/>
    </source>
</evidence>
<dbReference type="PANTHER" id="PTHR22625:SF70">
    <property type="entry name" value="PLEXIN A, ISOFORM A"/>
    <property type="match status" value="1"/>
</dbReference>
<dbReference type="InterPro" id="IPR008936">
    <property type="entry name" value="Rho_GTPase_activation_prot"/>
</dbReference>
<keyword evidence="7" id="KW-0524">Neurogenesis</keyword>
<evidence type="ECO:0000313" key="17">
    <source>
        <dbReference type="WBParaSite" id="HCON_00124860-00001"/>
    </source>
</evidence>
<dbReference type="Gene3D" id="1.10.506.10">
    <property type="entry name" value="GTPase Activation - p120gap, domain 1"/>
    <property type="match status" value="1"/>
</dbReference>
<dbReference type="InterPro" id="IPR031148">
    <property type="entry name" value="Plexin"/>
</dbReference>
<dbReference type="CDD" id="cd00603">
    <property type="entry name" value="IPT_PCSR"/>
    <property type="match status" value="1"/>
</dbReference>
<feature type="domain" description="Sema" evidence="15">
    <location>
        <begin position="36"/>
        <end position="515"/>
    </location>
</feature>
<keyword evidence="8 13" id="KW-1133">Transmembrane helix</keyword>
<keyword evidence="4 13" id="KW-0812">Transmembrane</keyword>
<dbReference type="SUPFAM" id="SSF101912">
    <property type="entry name" value="Sema domain"/>
    <property type="match status" value="1"/>
</dbReference>
<evidence type="ECO:0000256" key="3">
    <source>
        <dbReference type="ARBA" id="ARBA00022475"/>
    </source>
</evidence>
<feature type="chain" id="PRO_5029642836" evidence="14">
    <location>
        <begin position="45"/>
        <end position="1915"/>
    </location>
</feature>
<evidence type="ECO:0000313" key="16">
    <source>
        <dbReference type="Proteomes" id="UP000025227"/>
    </source>
</evidence>
<dbReference type="SUPFAM" id="SSF103575">
    <property type="entry name" value="Plexin repeat"/>
    <property type="match status" value="1"/>
</dbReference>
<dbReference type="Gene3D" id="2.130.10.10">
    <property type="entry name" value="YVTN repeat-like/Quinoprotein amine dehydrogenase"/>
    <property type="match status" value="1"/>
</dbReference>
<dbReference type="GO" id="GO:0030334">
    <property type="term" value="P:regulation of cell migration"/>
    <property type="evidence" value="ECO:0007669"/>
    <property type="project" value="TreeGrafter"/>
</dbReference>
<evidence type="ECO:0000256" key="14">
    <source>
        <dbReference type="SAM" id="SignalP"/>
    </source>
</evidence>
<dbReference type="InterPro" id="IPR041019">
    <property type="entry name" value="TIG1_plexin"/>
</dbReference>
<dbReference type="InterPro" id="IPR014756">
    <property type="entry name" value="Ig_E-set"/>
</dbReference>
<comment type="similarity">
    <text evidence="2">Belongs to the plexin family.</text>
</comment>
<dbReference type="Pfam" id="PF01437">
    <property type="entry name" value="PSI"/>
    <property type="match status" value="1"/>
</dbReference>
<dbReference type="Pfam" id="PF18020">
    <property type="entry name" value="TIG_2"/>
    <property type="match status" value="1"/>
</dbReference>
<dbReference type="InterPro" id="IPR041362">
    <property type="entry name" value="TIG2_plexin"/>
</dbReference>
<dbReference type="FunFam" id="1.10.506.10:FF:000033">
    <property type="entry name" value="PLeXin"/>
    <property type="match status" value="1"/>
</dbReference>
<evidence type="ECO:0000256" key="5">
    <source>
        <dbReference type="ARBA" id="ARBA00022729"/>
    </source>
</evidence>
<evidence type="ECO:0000259" key="15">
    <source>
        <dbReference type="PROSITE" id="PS51004"/>
    </source>
</evidence>
<dbReference type="SMART" id="SM00429">
    <property type="entry name" value="IPT"/>
    <property type="match status" value="4"/>
</dbReference>
<keyword evidence="10" id="KW-1015">Disulfide bond</keyword>
<dbReference type="InterPro" id="IPR016201">
    <property type="entry name" value="PSI"/>
</dbReference>
<evidence type="ECO:0000256" key="1">
    <source>
        <dbReference type="ARBA" id="ARBA00004251"/>
    </source>
</evidence>
<dbReference type="Pfam" id="PF08337">
    <property type="entry name" value="Plexin_cytopl"/>
    <property type="match status" value="1"/>
</dbReference>
<dbReference type="PROSITE" id="PS51004">
    <property type="entry name" value="SEMA"/>
    <property type="match status" value="1"/>
</dbReference>
<dbReference type="InterPro" id="IPR036352">
    <property type="entry name" value="Semap_dom_sf"/>
</dbReference>
<dbReference type="InterPro" id="IPR002165">
    <property type="entry name" value="Plexin_repeat"/>
</dbReference>
<evidence type="ECO:0000256" key="8">
    <source>
        <dbReference type="ARBA" id="ARBA00022989"/>
    </source>
</evidence>
<dbReference type="Pfam" id="PF17960">
    <property type="entry name" value="TIG_plexin"/>
    <property type="match status" value="1"/>
</dbReference>
<dbReference type="GO" id="GO:0002116">
    <property type="term" value="C:semaphorin receptor complex"/>
    <property type="evidence" value="ECO:0007669"/>
    <property type="project" value="TreeGrafter"/>
</dbReference>
<dbReference type="SUPFAM" id="SSF48350">
    <property type="entry name" value="GTPase activation domain, GAP"/>
    <property type="match status" value="1"/>
</dbReference>
<evidence type="ECO:0000256" key="2">
    <source>
        <dbReference type="ARBA" id="ARBA00010297"/>
    </source>
</evidence>
<comment type="caution">
    <text evidence="12">Lacks conserved residue(s) required for the propagation of feature annotation.</text>
</comment>
<feature type="signal peptide" evidence="14">
    <location>
        <begin position="1"/>
        <end position="44"/>
    </location>
</feature>
<dbReference type="Pfam" id="PF01403">
    <property type="entry name" value="Sema"/>
    <property type="match status" value="1"/>
</dbReference>
<keyword evidence="5 14" id="KW-0732">Signal</keyword>
<dbReference type="GO" id="GO:0017154">
    <property type="term" value="F:semaphorin receptor activity"/>
    <property type="evidence" value="ECO:0007669"/>
    <property type="project" value="InterPro"/>
</dbReference>
<dbReference type="SUPFAM" id="SSF81296">
    <property type="entry name" value="E set domains"/>
    <property type="match status" value="4"/>
</dbReference>
<organism evidence="16 17">
    <name type="scientific">Haemonchus contortus</name>
    <name type="common">Barber pole worm</name>
    <dbReference type="NCBI Taxonomy" id="6289"/>
    <lineage>
        <taxon>Eukaryota</taxon>
        <taxon>Metazoa</taxon>
        <taxon>Ecdysozoa</taxon>
        <taxon>Nematoda</taxon>
        <taxon>Chromadorea</taxon>
        <taxon>Rhabditida</taxon>
        <taxon>Rhabditina</taxon>
        <taxon>Rhabditomorpha</taxon>
        <taxon>Strongyloidea</taxon>
        <taxon>Trichostrongylidae</taxon>
        <taxon>Haemonchus</taxon>
    </lineage>
</organism>
<feature type="transmembrane region" description="Helical" evidence="13">
    <location>
        <begin position="1234"/>
        <end position="1256"/>
    </location>
</feature>
<evidence type="ECO:0000256" key="7">
    <source>
        <dbReference type="ARBA" id="ARBA00022902"/>
    </source>
</evidence>
<comment type="subcellular location">
    <subcellularLocation>
        <location evidence="1">Cell membrane</location>
        <topology evidence="1">Single-pass type I membrane protein</topology>
    </subcellularLocation>
</comment>
<dbReference type="FunFam" id="1.10.506.10:FF:000036">
    <property type="entry name" value="PLeXin"/>
    <property type="match status" value="1"/>
</dbReference>
<dbReference type="Pfam" id="PF20170">
    <property type="entry name" value="Plexin_RBD"/>
    <property type="match status" value="1"/>
</dbReference>
<keyword evidence="9 13" id="KW-0472">Membrane</keyword>
<sequence>MLYRAELCEPPRQRRWQAPMGRSRPLNYILLCLLFLLFIPSNNGYHSDDWIVFKNKHADQGMEFEKMVVDPSNTRLYVAGVNYLYDLHSSDLSVRVEAVTGPMDDSDQCKGGRNDSCSAIRHKTNSHAKALAVYDKSSQLIECTSLFQGRCRLRNLHNITDVQVESPEPMLANDATSSAVVFVGTGPSGDPVLYVGTTFVRGPLFRDDIPAVTSLRLSRGRDGDAKEFELADKGLATGTEISLERKFRSSYRIDYVGGFESGKYAYFATRQGKTLGEDAPIQSRLVRVCTGDSHFYSYTEVMLECMKDDTDYNLIQDVYVATAGYNLAKSLGISEGDEVLYAVFVADDVTSFQRNFPTRRSAVCIYPIQKHIEKKFEENIMDCYKGLYTKQLPWFKSTAKCKTTHLSWKDVECGQDVNTNIGGGKPISAEPVLTVNDARFTAIAVNTTRGSTVAFIGTDDGRIFKATIHDSTTAEIYATEEISSNREPILADLDFSENGQYAYVLTPSKVVKMRTSNCGEGAATCVSCLAKRDPFCGWCVKNSICTEEDTCERVLPKTSSGWLDFQNNRCPNIRGVVPDKIQITTADFLNVSLENMGDTKGRLQCSFRFSDGKVVNSEPAKQDPHDGTLRCATPPINRLPMIPPNESHHRAILSIVAEGRITPIASTNFSFYDCNRYTTCSTCAKSEFPCDWCLESNECVAGKLTEDKCRKQHIVNGLNREGHSRRKGPQKCPHIVAPQTKLYVAAGERRNISVKMQNLDPIFMTDFRCQFRVGNIEHEKSAVKTFDDNIICDEMQFDHYGIGLSGGTSPVEFNVVWSSGGSTKRHTLDNVGGVAVEVYKCEALASNCGACLTLDTTKYECGCPRKGPVGGKTKLRIVGTNLGRRYQDVSGAVIVANVQCAVIPSEYHPATEIVCETGKAQVKNSKGPIVVRLRADDASYAAVSKYDYEYVEPAVSAVKPDRGPVSGGTDVTLYGTDLDAGSEVHVSFDEVNCEVLSRRENQLICRMGVGDSQGRRQLRIDFDGSRGRVPYPVMYNFALNPRVSTILPAKSIAAGGVQIDVKGEGFALLQRPRMVLVNDRGVHQAGPVCDVEDDSLMVCVTPGLPSGDTGGRLHHNFAFDFDGTITESRQLEVYPNPKVDKFSETRFYRPGDNYLTINGEDLNVGAMERDIKITVGGVDCQLTALARKVLTCKPPTEKPPLQSGLQPEVVVRIGNVSYTAGQLSYDSPSLTSSVVMVILACIAAMLVCFVCLAIMYRRKTNSHQRQMKYLKTQMDTIEMKVATECKEAFAELQTSLNQYTADLPLGTPIVPFLEYKDYCARVLFPNNPHNHPVLRDLEVDSQKAGAIEAGLREFHKLLMNKTFFLTMVRTMEANKYFLGKDRVYVGSLVMVVLQEKMGYCTEMLKQLLRELIDRTVEKKFQPKILFRRSESVAERMLAAWFTFLMHDYLRNYAGKRLYDLYWGIKQQMEKGPQDAITLEARYSLSEEKLLRATFEYKELTIFIAADSMTYTQPDMPVRVLDCDTITQVKEKCLDAKYRTVPYSDRPNANDLDLEWRAGINGRIVLQDIDATSRVEPNGWKRLNTLAHYNVPNNAVLMLMARQNSLYNLSLLSERSEKSTLSLKNSPTLSRPWVGTNSSSNSKDAEGQKLYHLVKPSEHGPSENQEKMVTEIYLTRLLMMKGTLQKFINDLLESIFSTASRPAPLPAAVKYMFDFMDEQALEHGITDAEVVHAWKSNALPLRFWVNLIKNPHFVFDIQKPTKVEGCLSVVAQTLMDACSTQDHQLTKDSPSSKLLFAKDMYQYRDWVDSYYSDIARLPPISDQDMASLLNEESRIHRGQFHVFSALNELYKYLDQYKDPIMDALEHNEHAQASRLPGRLQDMLALMESDQSRTDYDSSTLGIGYNSNSRLMPRERM</sequence>
<reference evidence="17" key="1">
    <citation type="submission" date="2020-12" db="UniProtKB">
        <authorList>
            <consortium name="WormBaseParasite"/>
        </authorList>
    </citation>
    <scope>IDENTIFICATION</scope>
    <source>
        <strain evidence="17">MHco3</strain>
    </source>
</reference>
<dbReference type="Gene3D" id="3.10.20.90">
    <property type="entry name" value="Phosphatidylinositol 3-kinase Catalytic Subunit, Chain A, domain 1"/>
    <property type="match status" value="1"/>
</dbReference>
<evidence type="ECO:0000256" key="11">
    <source>
        <dbReference type="ARBA" id="ARBA00023180"/>
    </source>
</evidence>
<proteinExistence type="inferred from homology"/>
<dbReference type="WBParaSite" id="HCON_00124860-00001">
    <property type="protein sequence ID" value="HCON_00124860-00001"/>
    <property type="gene ID" value="HCON_00124860"/>
</dbReference>
<name>A0A7I4YRE2_HAECO</name>
<dbReference type="GO" id="GO:0005886">
    <property type="term" value="C:plasma membrane"/>
    <property type="evidence" value="ECO:0007669"/>
    <property type="project" value="UniProtKB-SubCell"/>
</dbReference>
<dbReference type="InterPro" id="IPR001627">
    <property type="entry name" value="Semap_dom"/>
</dbReference>
<keyword evidence="11" id="KW-0325">Glycoprotein</keyword>
<keyword evidence="16" id="KW-1185">Reference proteome</keyword>
<dbReference type="Proteomes" id="UP000025227">
    <property type="component" value="Unplaced"/>
</dbReference>
<accession>A0A7I4YRE2</accession>
<evidence type="ECO:0000256" key="13">
    <source>
        <dbReference type="SAM" id="Phobius"/>
    </source>
</evidence>
<dbReference type="SMART" id="SM00630">
    <property type="entry name" value="Sema"/>
    <property type="match status" value="1"/>
</dbReference>
<dbReference type="Gene3D" id="2.60.40.10">
    <property type="entry name" value="Immunoglobulins"/>
    <property type="match status" value="5"/>
</dbReference>
<dbReference type="InterPro" id="IPR013783">
    <property type="entry name" value="Ig-like_fold"/>
</dbReference>
<protein>
    <submittedName>
        <fullName evidence="17">Sema domain-containing protein</fullName>
    </submittedName>
</protein>
<evidence type="ECO:0000256" key="4">
    <source>
        <dbReference type="ARBA" id="ARBA00022692"/>
    </source>
</evidence>
<dbReference type="CDD" id="cd11236">
    <property type="entry name" value="Sema_plexin_like"/>
    <property type="match status" value="1"/>
</dbReference>